<comment type="caution">
    <text evidence="2">The sequence shown here is derived from an EMBL/GenBank/DDBJ whole genome shotgun (WGS) entry which is preliminary data.</text>
</comment>
<proteinExistence type="predicted"/>
<evidence type="ECO:0000313" key="3">
    <source>
        <dbReference type="Proteomes" id="UP000078272"/>
    </source>
</evidence>
<feature type="region of interest" description="Disordered" evidence="1">
    <location>
        <begin position="38"/>
        <end position="187"/>
    </location>
</feature>
<dbReference type="AlphaFoldDB" id="A0A175REQ2"/>
<evidence type="ECO:0000256" key="1">
    <source>
        <dbReference type="SAM" id="MobiDB-lite"/>
    </source>
</evidence>
<dbReference type="PATRIC" id="fig|401562.3.peg.3621"/>
<name>A0A175REQ2_9HYPH</name>
<evidence type="ECO:0000313" key="2">
    <source>
        <dbReference type="EMBL" id="KTQ97987.1"/>
    </source>
</evidence>
<dbReference type="EMBL" id="LDPZ01000005">
    <property type="protein sequence ID" value="KTQ97987.1"/>
    <property type="molecule type" value="Genomic_DNA"/>
</dbReference>
<dbReference type="Proteomes" id="UP000078272">
    <property type="component" value="Unassembled WGS sequence"/>
</dbReference>
<dbReference type="OrthoDB" id="7909154at2"/>
<feature type="compositionally biased region" description="Low complexity" evidence="1">
    <location>
        <begin position="135"/>
        <end position="151"/>
    </location>
</feature>
<organism evidence="2 3">
    <name type="scientific">Aureimonas ureilytica</name>
    <dbReference type="NCBI Taxonomy" id="401562"/>
    <lineage>
        <taxon>Bacteria</taxon>
        <taxon>Pseudomonadati</taxon>
        <taxon>Pseudomonadota</taxon>
        <taxon>Alphaproteobacteria</taxon>
        <taxon>Hyphomicrobiales</taxon>
        <taxon>Aurantimonadaceae</taxon>
        <taxon>Aureimonas</taxon>
    </lineage>
</organism>
<gene>
    <name evidence="2" type="ORF">NS226_02435</name>
</gene>
<accession>A0A175REQ2</accession>
<sequence length="203" mass="22463">MKRVIEPFAVEYKRRPKRGKTAETSIWSGSLGDEIKSLMRVNEEAEPTSPPPADGNKSAAKALFSKPKSVRSGHKPEGRILESRPAPEAERPAQLDSAPDALEAGELFEDDWERERASAPRLRAKRPERRTEPFAKPAQAEPEPVAERVPPIANPAGVASVPAPADKPAPRARSSKGLSRVAERRARMKGLNLEDRWKWNLID</sequence>
<protein>
    <submittedName>
        <fullName evidence="2">Uncharacterized protein</fullName>
    </submittedName>
</protein>
<reference evidence="2 3" key="1">
    <citation type="journal article" date="2016" name="Front. Microbiol.">
        <title>Genomic Resource of Rice Seed Associated Bacteria.</title>
        <authorList>
            <person name="Midha S."/>
            <person name="Bansal K."/>
            <person name="Sharma S."/>
            <person name="Kumar N."/>
            <person name="Patil P.P."/>
            <person name="Chaudhry V."/>
            <person name="Patil P.B."/>
        </authorList>
    </citation>
    <scope>NUCLEOTIDE SEQUENCE [LARGE SCALE GENOMIC DNA]</scope>
    <source>
        <strain evidence="2 3">NS226</strain>
    </source>
</reference>
<dbReference type="RefSeq" id="WP_058633620.1">
    <property type="nucleotide sequence ID" value="NZ_LDPZ01000005.1"/>
</dbReference>
<feature type="compositionally biased region" description="Basic and acidic residues" evidence="1">
    <location>
        <begin position="74"/>
        <end position="93"/>
    </location>
</feature>